<evidence type="ECO:0000313" key="2">
    <source>
        <dbReference type="EMBL" id="EJW96074.1"/>
    </source>
</evidence>
<protein>
    <recommendedName>
        <fullName evidence="1">Phenylalanyl tRNA synthetase beta chain core domain-containing protein</fullName>
    </recommendedName>
</protein>
<accession>J9G9H5</accession>
<feature type="domain" description="Phenylalanyl tRNA synthetase beta chain core" evidence="1">
    <location>
        <begin position="1"/>
        <end position="26"/>
    </location>
</feature>
<dbReference type="EMBL" id="AMCI01005479">
    <property type="protein sequence ID" value="EJW96074.1"/>
    <property type="molecule type" value="Genomic_DNA"/>
</dbReference>
<name>J9G9H5_9ZZZZ</name>
<dbReference type="Pfam" id="PF17759">
    <property type="entry name" value="tRNA_synthFbeta"/>
    <property type="match status" value="1"/>
</dbReference>
<feature type="non-terminal residue" evidence="2">
    <location>
        <position position="29"/>
    </location>
</feature>
<evidence type="ECO:0000259" key="1">
    <source>
        <dbReference type="Pfam" id="PF17759"/>
    </source>
</evidence>
<organism evidence="2">
    <name type="scientific">gut metagenome</name>
    <dbReference type="NCBI Taxonomy" id="749906"/>
    <lineage>
        <taxon>unclassified sequences</taxon>
        <taxon>metagenomes</taxon>
        <taxon>organismal metagenomes</taxon>
    </lineage>
</organism>
<dbReference type="AlphaFoldDB" id="J9G9H5"/>
<proteinExistence type="predicted"/>
<comment type="caution">
    <text evidence="2">The sequence shown here is derived from an EMBL/GenBank/DDBJ whole genome shotgun (WGS) entry which is preliminary data.</text>
</comment>
<dbReference type="InterPro" id="IPR041616">
    <property type="entry name" value="PheRS_beta_core"/>
</dbReference>
<reference evidence="2" key="1">
    <citation type="journal article" date="2012" name="PLoS ONE">
        <title>Gene sets for utilization of primary and secondary nutrition supplies in the distal gut of endangered iberian lynx.</title>
        <authorList>
            <person name="Alcaide M."/>
            <person name="Messina E."/>
            <person name="Richter M."/>
            <person name="Bargiela R."/>
            <person name="Peplies J."/>
            <person name="Huws S.A."/>
            <person name="Newbold C.J."/>
            <person name="Golyshin P.N."/>
            <person name="Simon M.A."/>
            <person name="Lopez G."/>
            <person name="Yakimov M.M."/>
            <person name="Ferrer M."/>
        </authorList>
    </citation>
    <scope>NUCLEOTIDE SEQUENCE</scope>
</reference>
<sequence length="29" mass="3184">MPSLLESAAYNHSRGNKGVNMFEISELTS</sequence>
<gene>
    <name evidence="2" type="ORF">EVA_15821</name>
</gene>